<protein>
    <recommendedName>
        <fullName evidence="2">Flagellar M-ring N-terminal domain-containing protein</fullName>
    </recommendedName>
</protein>
<reference evidence="4" key="2">
    <citation type="submission" date="2019-06" db="EMBL/GenBank/DDBJ databases">
        <title>Co-occurence of chitin degradation, pigmentation and bioactivity in marine Pseudoalteromonas.</title>
        <authorList>
            <person name="Sonnenschein E.C."/>
            <person name="Bech P.K."/>
        </authorList>
    </citation>
    <scope>NUCLEOTIDE SEQUENCE [LARGE SCALE GENOMIC DNA]</scope>
    <source>
        <strain evidence="4">S2676</strain>
    </source>
</reference>
<dbReference type="OrthoDB" id="6313998at2"/>
<keyword evidence="1" id="KW-0812">Transmembrane</keyword>
<feature type="domain" description="Flagellar M-ring N-terminal" evidence="2">
    <location>
        <begin position="37"/>
        <end position="95"/>
    </location>
</feature>
<dbReference type="InterPro" id="IPR043427">
    <property type="entry name" value="YscJ/FliF"/>
</dbReference>
<evidence type="ECO:0000259" key="2">
    <source>
        <dbReference type="Pfam" id="PF01514"/>
    </source>
</evidence>
<keyword evidence="1" id="KW-0472">Membrane</keyword>
<feature type="transmembrane region" description="Helical" evidence="1">
    <location>
        <begin position="16"/>
        <end position="36"/>
    </location>
</feature>
<gene>
    <name evidence="3" type="ORF">CWB99_11640</name>
</gene>
<dbReference type="Proteomes" id="UP000310249">
    <property type="component" value="Unassembled WGS sequence"/>
</dbReference>
<evidence type="ECO:0000256" key="1">
    <source>
        <dbReference type="SAM" id="Phobius"/>
    </source>
</evidence>
<accession>A0A5S3WN93</accession>
<evidence type="ECO:0000313" key="3">
    <source>
        <dbReference type="EMBL" id="TMP28559.1"/>
    </source>
</evidence>
<organism evidence="3 4">
    <name type="scientific">Pseudoalteromonas rubra</name>
    <dbReference type="NCBI Taxonomy" id="43658"/>
    <lineage>
        <taxon>Bacteria</taxon>
        <taxon>Pseudomonadati</taxon>
        <taxon>Pseudomonadota</taxon>
        <taxon>Gammaproteobacteria</taxon>
        <taxon>Alteromonadales</taxon>
        <taxon>Pseudoalteromonadaceae</taxon>
        <taxon>Pseudoalteromonas</taxon>
    </lineage>
</organism>
<feature type="transmembrane region" description="Helical" evidence="1">
    <location>
        <begin position="139"/>
        <end position="163"/>
    </location>
</feature>
<dbReference type="RefSeq" id="WP_138552404.1">
    <property type="nucleotide sequence ID" value="NZ_PNCH01000036.1"/>
</dbReference>
<reference evidence="3 4" key="1">
    <citation type="submission" date="2018-01" db="EMBL/GenBank/DDBJ databases">
        <authorList>
            <person name="Paulsen S."/>
            <person name="Gram L.K."/>
        </authorList>
    </citation>
    <scope>NUCLEOTIDE SEQUENCE [LARGE SCALE GENOMIC DNA]</scope>
    <source>
        <strain evidence="3 4">S2676</strain>
    </source>
</reference>
<dbReference type="Pfam" id="PF01514">
    <property type="entry name" value="YscJ_FliF"/>
    <property type="match status" value="1"/>
</dbReference>
<evidence type="ECO:0000313" key="4">
    <source>
        <dbReference type="Proteomes" id="UP000310249"/>
    </source>
</evidence>
<dbReference type="PANTHER" id="PTHR30046:SF0">
    <property type="entry name" value="FLAGELLAR M-RING PROTEIN"/>
    <property type="match status" value="1"/>
</dbReference>
<dbReference type="PANTHER" id="PTHR30046">
    <property type="entry name" value="FLAGELLAR M-RING PROTEIN"/>
    <property type="match status" value="1"/>
</dbReference>
<dbReference type="InterPro" id="IPR006182">
    <property type="entry name" value="FliF_N_dom"/>
</dbReference>
<dbReference type="AlphaFoldDB" id="A0A5S3WN93"/>
<name>A0A5S3WN93_9GAMM</name>
<comment type="caution">
    <text evidence="3">The sequence shown here is derived from an EMBL/GenBank/DDBJ whole genome shotgun (WGS) entry which is preliminary data.</text>
</comment>
<keyword evidence="1" id="KW-1133">Transmembrane helix</keyword>
<dbReference type="EMBL" id="PNCI01000024">
    <property type="protein sequence ID" value="TMP28559.1"/>
    <property type="molecule type" value="Genomic_DNA"/>
</dbReference>
<proteinExistence type="predicted"/>
<sequence length="168" mass="19131">MDNSNPTHTFTISRQYLLLAVLAVSILACIFIISWARTPEYRPLVQDMRVVDAVKIVDILEMHDITYRAELSQHILYVLKRDAGQARLALARAGFVLEYPEKDRFTGLPEACTLLDDQAGEKKVKPLWEQPWFMQSLRLLMGALVMIVFILAVIRPALSALIYSQAKK</sequence>